<proteinExistence type="predicted"/>
<comment type="caution">
    <text evidence="2">The sequence shown here is derived from an EMBL/GenBank/DDBJ whole genome shotgun (WGS) entry which is preliminary data.</text>
</comment>
<gene>
    <name evidence="2" type="ORF">GCM10009789_82290</name>
</gene>
<reference evidence="2 3" key="1">
    <citation type="journal article" date="2019" name="Int. J. Syst. Evol. Microbiol.">
        <title>The Global Catalogue of Microorganisms (GCM) 10K type strain sequencing project: providing services to taxonomists for standard genome sequencing and annotation.</title>
        <authorList>
            <consortium name="The Broad Institute Genomics Platform"/>
            <consortium name="The Broad Institute Genome Sequencing Center for Infectious Disease"/>
            <person name="Wu L."/>
            <person name="Ma J."/>
        </authorList>
    </citation>
    <scope>NUCLEOTIDE SEQUENCE [LARGE SCALE GENOMIC DNA]</scope>
    <source>
        <strain evidence="2 3">JCM 14969</strain>
    </source>
</reference>
<protein>
    <recommendedName>
        <fullName evidence="4">Peptidase inhibitor family I36</fullName>
    </recommendedName>
</protein>
<evidence type="ECO:0000313" key="2">
    <source>
        <dbReference type="EMBL" id="GAA1615752.1"/>
    </source>
</evidence>
<accession>A0ABN2ERV4</accession>
<keyword evidence="3" id="KW-1185">Reference proteome</keyword>
<name>A0ABN2ERV4_9ACTN</name>
<sequence length="122" mass="13147">MSRTRLAALGAGVAIVGAGLTIAAPAQAASCYASSGKLYCGNTYDAPIYRLPRSTANDKPEPVIDRLRTTFSYFNCWTTGQQHAGGNNIWYQTVGDVTHSTGYIAARWVYTHTDPFPGVRPC</sequence>
<feature type="signal peptide" evidence="1">
    <location>
        <begin position="1"/>
        <end position="28"/>
    </location>
</feature>
<feature type="chain" id="PRO_5046851380" description="Peptidase inhibitor family I36" evidence="1">
    <location>
        <begin position="29"/>
        <end position="122"/>
    </location>
</feature>
<dbReference type="Proteomes" id="UP001500393">
    <property type="component" value="Unassembled WGS sequence"/>
</dbReference>
<evidence type="ECO:0000313" key="3">
    <source>
        <dbReference type="Proteomes" id="UP001500393"/>
    </source>
</evidence>
<dbReference type="EMBL" id="BAAAOS010000064">
    <property type="protein sequence ID" value="GAA1615752.1"/>
    <property type="molecule type" value="Genomic_DNA"/>
</dbReference>
<keyword evidence="1" id="KW-0732">Signal</keyword>
<evidence type="ECO:0000256" key="1">
    <source>
        <dbReference type="SAM" id="SignalP"/>
    </source>
</evidence>
<evidence type="ECO:0008006" key="4">
    <source>
        <dbReference type="Google" id="ProtNLM"/>
    </source>
</evidence>
<organism evidence="2 3">
    <name type="scientific">Kribbella sancticallisti</name>
    <dbReference type="NCBI Taxonomy" id="460087"/>
    <lineage>
        <taxon>Bacteria</taxon>
        <taxon>Bacillati</taxon>
        <taxon>Actinomycetota</taxon>
        <taxon>Actinomycetes</taxon>
        <taxon>Propionibacteriales</taxon>
        <taxon>Kribbellaceae</taxon>
        <taxon>Kribbella</taxon>
    </lineage>
</organism>
<dbReference type="RefSeq" id="WP_344222209.1">
    <property type="nucleotide sequence ID" value="NZ_BAAAOS010000064.1"/>
</dbReference>